<protein>
    <submittedName>
        <fullName evidence="1">Uncharacterized protein</fullName>
    </submittedName>
</protein>
<evidence type="ECO:0000313" key="2">
    <source>
        <dbReference type="Proteomes" id="UP000269199"/>
    </source>
</evidence>
<sequence>MLDRKTLQALGCWTGYKLDRVVLQFISRGRNETHDYGVTDGVQHARDFAGCSVVAPAIQDTQTSLS</sequence>
<dbReference type="Proteomes" id="UP000269199">
    <property type="component" value="Chromosome"/>
</dbReference>
<name>A0AAD0U708_9BURK</name>
<proteinExistence type="predicted"/>
<gene>
    <name evidence="1" type="ORF">RC54_11805</name>
</gene>
<dbReference type="AlphaFoldDB" id="A0AAD0U708"/>
<evidence type="ECO:0000313" key="1">
    <source>
        <dbReference type="EMBL" id="AYR24478.1"/>
    </source>
</evidence>
<reference evidence="1 2" key="1">
    <citation type="submission" date="2017-11" db="EMBL/GenBank/DDBJ databases">
        <title>Complete genome sequence of Herbaspirillum rubrisubalbicans DSM 11543.</title>
        <authorList>
            <person name="Chen M."/>
            <person name="An Q."/>
        </authorList>
    </citation>
    <scope>NUCLEOTIDE SEQUENCE [LARGE SCALE GENOMIC DNA]</scope>
    <source>
        <strain evidence="1 2">DSM 11543</strain>
    </source>
</reference>
<accession>A0AAD0U708</accession>
<dbReference type="EMBL" id="CP024996">
    <property type="protein sequence ID" value="AYR24478.1"/>
    <property type="molecule type" value="Genomic_DNA"/>
</dbReference>
<organism evidence="1 2">
    <name type="scientific">Herbaspirillum rubrisubalbicans</name>
    <dbReference type="NCBI Taxonomy" id="80842"/>
    <lineage>
        <taxon>Bacteria</taxon>
        <taxon>Pseudomonadati</taxon>
        <taxon>Pseudomonadota</taxon>
        <taxon>Betaproteobacteria</taxon>
        <taxon>Burkholderiales</taxon>
        <taxon>Oxalobacteraceae</taxon>
        <taxon>Herbaspirillum</taxon>
    </lineage>
</organism>